<dbReference type="Gramene" id="ERN10457">
    <property type="protein sequence ID" value="ERN10457"/>
    <property type="gene ID" value="AMTR_s00026p00236260"/>
</dbReference>
<accession>W1PKC7</accession>
<dbReference type="HOGENOM" id="CLU_2044016_0_0_1"/>
<dbReference type="EMBL" id="KI392852">
    <property type="protein sequence ID" value="ERN10457.1"/>
    <property type="molecule type" value="Genomic_DNA"/>
</dbReference>
<keyword evidence="2" id="KW-1185">Reference proteome</keyword>
<feature type="non-terminal residue" evidence="1">
    <location>
        <position position="1"/>
    </location>
</feature>
<gene>
    <name evidence="1" type="ORF">AMTR_s00026p00236260</name>
</gene>
<name>W1PKC7_AMBTC</name>
<organism evidence="1 2">
    <name type="scientific">Amborella trichopoda</name>
    <dbReference type="NCBI Taxonomy" id="13333"/>
    <lineage>
        <taxon>Eukaryota</taxon>
        <taxon>Viridiplantae</taxon>
        <taxon>Streptophyta</taxon>
        <taxon>Embryophyta</taxon>
        <taxon>Tracheophyta</taxon>
        <taxon>Spermatophyta</taxon>
        <taxon>Magnoliopsida</taxon>
        <taxon>Amborellales</taxon>
        <taxon>Amborellaceae</taxon>
        <taxon>Amborella</taxon>
    </lineage>
</organism>
<protein>
    <recommendedName>
        <fullName evidence="3">DUF659 domain-containing protein</fullName>
    </recommendedName>
</protein>
<evidence type="ECO:0008006" key="3">
    <source>
        <dbReference type="Google" id="ProtNLM"/>
    </source>
</evidence>
<reference evidence="2" key="1">
    <citation type="journal article" date="2013" name="Science">
        <title>The Amborella genome and the evolution of flowering plants.</title>
        <authorList>
            <consortium name="Amborella Genome Project"/>
        </authorList>
    </citation>
    <scope>NUCLEOTIDE SEQUENCE [LARGE SCALE GENOMIC DNA]</scope>
</reference>
<evidence type="ECO:0000313" key="2">
    <source>
        <dbReference type="Proteomes" id="UP000017836"/>
    </source>
</evidence>
<proteinExistence type="predicted"/>
<dbReference type="Proteomes" id="UP000017836">
    <property type="component" value="Unassembled WGS sequence"/>
</dbReference>
<dbReference type="AlphaFoldDB" id="W1PKC7"/>
<evidence type="ECO:0000313" key="1">
    <source>
        <dbReference type="EMBL" id="ERN10457.1"/>
    </source>
</evidence>
<sequence>KLMPQYHGSSNAHNIPFNVSNGPKFHEMVYAINHGPKGYMPPQYVRTSLLDRERSKIERALASLRNDWTTYVSRVEAMFLDGHDCSSKENISQNITNILLKAINSIGTYNTVQVVTDNATN</sequence>